<dbReference type="PROSITE" id="PS51257">
    <property type="entry name" value="PROKAR_LIPOPROTEIN"/>
    <property type="match status" value="1"/>
</dbReference>
<dbReference type="Proteomes" id="UP000472839">
    <property type="component" value="Unassembled WGS sequence"/>
</dbReference>
<protein>
    <recommendedName>
        <fullName evidence="6">Lipoprotein</fullName>
    </recommendedName>
</protein>
<evidence type="ECO:0000256" key="1">
    <source>
        <dbReference type="SAM" id="Coils"/>
    </source>
</evidence>
<dbReference type="RefSeq" id="WP_152188293.1">
    <property type="nucleotide sequence ID" value="NZ_WFKJ01000005.1"/>
</dbReference>
<evidence type="ECO:0000313" key="2">
    <source>
        <dbReference type="EMBL" id="KAB7885223.1"/>
    </source>
</evidence>
<evidence type="ECO:0008006" key="6">
    <source>
        <dbReference type="Google" id="ProtNLM"/>
    </source>
</evidence>
<dbReference type="EMBL" id="WFKJ01000005">
    <property type="protein sequence ID" value="KAB7892428.1"/>
    <property type="molecule type" value="Genomic_DNA"/>
</dbReference>
<feature type="coiled-coil region" evidence="1">
    <location>
        <begin position="28"/>
        <end position="55"/>
    </location>
</feature>
<dbReference type="AlphaFoldDB" id="A0A6L4WNQ2"/>
<proteinExistence type="predicted"/>
<name>A0A6L4WNQ2_9BACT</name>
<dbReference type="Proteomes" id="UP000461010">
    <property type="component" value="Unassembled WGS sequence"/>
</dbReference>
<evidence type="ECO:0000313" key="3">
    <source>
        <dbReference type="EMBL" id="KAB7892428.1"/>
    </source>
</evidence>
<comment type="caution">
    <text evidence="2">The sequence shown here is derived from an EMBL/GenBank/DDBJ whole genome shotgun (WGS) entry which is preliminary data.</text>
</comment>
<sequence>MKVKYLSPLILSILFVGCTKEPIATVQATDYALSCKALNKEINNMKEQYSDAKGVNTAKNIVGGIMTLGLYSSNNENEIMLRERAKSLQLIYAIKQAKGECKELSSEDLKPENKIITIAKESKEIIIESAKATKETISETSKIISE</sequence>
<dbReference type="EMBL" id="WFKK01000062">
    <property type="protein sequence ID" value="KAB7885223.1"/>
    <property type="molecule type" value="Genomic_DNA"/>
</dbReference>
<gene>
    <name evidence="3" type="ORF">GBG18_03075</name>
    <name evidence="2" type="ORF">GBG19_14525</name>
</gene>
<keyword evidence="1" id="KW-0175">Coiled coil</keyword>
<reference evidence="4 5" key="1">
    <citation type="submission" date="2019-10" db="EMBL/GenBank/DDBJ databases">
        <title>Poseidonibacter ostreae sp. nov., isolated from the gut of the Ostrea denselamellosa.</title>
        <authorList>
            <person name="Choi A."/>
        </authorList>
    </citation>
    <scope>NUCLEOTIDE SEQUENCE [LARGE SCALE GENOMIC DNA]</scope>
    <source>
        <strain evidence="2 5">SJOD-M-33</strain>
        <strain evidence="3 4">SJOD-M-5</strain>
    </source>
</reference>
<keyword evidence="4" id="KW-1185">Reference proteome</keyword>
<organism evidence="2 5">
    <name type="scientific">Poseidonibacter ostreae</name>
    <dbReference type="NCBI Taxonomy" id="2654171"/>
    <lineage>
        <taxon>Bacteria</taxon>
        <taxon>Pseudomonadati</taxon>
        <taxon>Campylobacterota</taxon>
        <taxon>Epsilonproteobacteria</taxon>
        <taxon>Campylobacterales</taxon>
        <taxon>Arcobacteraceae</taxon>
        <taxon>Poseidonibacter</taxon>
    </lineage>
</organism>
<evidence type="ECO:0000313" key="4">
    <source>
        <dbReference type="Proteomes" id="UP000461010"/>
    </source>
</evidence>
<accession>A0A6L4WNQ2</accession>
<evidence type="ECO:0000313" key="5">
    <source>
        <dbReference type="Proteomes" id="UP000472839"/>
    </source>
</evidence>